<dbReference type="Pfam" id="PF00158">
    <property type="entry name" value="Sigma54_activat"/>
    <property type="match status" value="1"/>
</dbReference>
<dbReference type="CDD" id="cd00130">
    <property type="entry name" value="PAS"/>
    <property type="match status" value="1"/>
</dbReference>
<dbReference type="RefSeq" id="WP_136456023.1">
    <property type="nucleotide sequence ID" value="NZ_SRSF01000001.1"/>
</dbReference>
<dbReference type="FunFam" id="3.40.50.300:FF:000006">
    <property type="entry name" value="DNA-binding transcriptional regulator NtrC"/>
    <property type="match status" value="1"/>
</dbReference>
<evidence type="ECO:0000259" key="8">
    <source>
        <dbReference type="PROSITE" id="PS50112"/>
    </source>
</evidence>
<dbReference type="InterPro" id="IPR027417">
    <property type="entry name" value="P-loop_NTPase"/>
</dbReference>
<dbReference type="Gene3D" id="1.10.8.60">
    <property type="match status" value="1"/>
</dbReference>
<protein>
    <submittedName>
        <fullName evidence="10">Sigma-54-dependent Fis family transcriptional regulator</fullName>
    </submittedName>
</protein>
<keyword evidence="11" id="KW-1185">Reference proteome</keyword>
<keyword evidence="1" id="KW-0547">Nucleotide-binding</keyword>
<name>A0A4S4NQ08_9BACT</name>
<dbReference type="GO" id="GO:0005524">
    <property type="term" value="F:ATP binding"/>
    <property type="evidence" value="ECO:0007669"/>
    <property type="project" value="UniProtKB-KW"/>
</dbReference>
<organism evidence="10 11">
    <name type="scientific">Neolewinella litorea</name>
    <dbReference type="NCBI Taxonomy" id="2562452"/>
    <lineage>
        <taxon>Bacteria</taxon>
        <taxon>Pseudomonadati</taxon>
        <taxon>Bacteroidota</taxon>
        <taxon>Saprospiria</taxon>
        <taxon>Saprospirales</taxon>
        <taxon>Lewinellaceae</taxon>
        <taxon>Neolewinella</taxon>
    </lineage>
</organism>
<keyword evidence="6" id="KW-0175">Coiled coil</keyword>
<dbReference type="PROSITE" id="PS00688">
    <property type="entry name" value="SIGMA54_INTERACT_3"/>
    <property type="match status" value="1"/>
</dbReference>
<accession>A0A4S4NQ08</accession>
<dbReference type="CDD" id="cd00009">
    <property type="entry name" value="AAA"/>
    <property type="match status" value="1"/>
</dbReference>
<dbReference type="InterPro" id="IPR035965">
    <property type="entry name" value="PAS-like_dom_sf"/>
</dbReference>
<dbReference type="PROSITE" id="PS50112">
    <property type="entry name" value="PAS"/>
    <property type="match status" value="1"/>
</dbReference>
<evidence type="ECO:0000256" key="1">
    <source>
        <dbReference type="ARBA" id="ARBA00022741"/>
    </source>
</evidence>
<dbReference type="PANTHER" id="PTHR32071:SF117">
    <property type="entry name" value="PTS-DEPENDENT DIHYDROXYACETONE KINASE OPERON REGULATORY PROTEIN-RELATED"/>
    <property type="match status" value="1"/>
</dbReference>
<proteinExistence type="predicted"/>
<dbReference type="SUPFAM" id="SSF55785">
    <property type="entry name" value="PYP-like sensor domain (PAS domain)"/>
    <property type="match status" value="1"/>
</dbReference>
<evidence type="ECO:0000256" key="3">
    <source>
        <dbReference type="ARBA" id="ARBA00023015"/>
    </source>
</evidence>
<dbReference type="InterPro" id="IPR000014">
    <property type="entry name" value="PAS"/>
</dbReference>
<dbReference type="InterPro" id="IPR025662">
    <property type="entry name" value="Sigma_54_int_dom_ATP-bd_1"/>
</dbReference>
<evidence type="ECO:0000256" key="5">
    <source>
        <dbReference type="ARBA" id="ARBA00023163"/>
    </source>
</evidence>
<evidence type="ECO:0000313" key="11">
    <source>
        <dbReference type="Proteomes" id="UP000308528"/>
    </source>
</evidence>
<dbReference type="Gene3D" id="1.10.10.60">
    <property type="entry name" value="Homeodomain-like"/>
    <property type="match status" value="1"/>
</dbReference>
<evidence type="ECO:0000313" key="10">
    <source>
        <dbReference type="EMBL" id="THH41197.1"/>
    </source>
</evidence>
<dbReference type="SUPFAM" id="SSF52540">
    <property type="entry name" value="P-loop containing nucleoside triphosphate hydrolases"/>
    <property type="match status" value="1"/>
</dbReference>
<evidence type="ECO:0000256" key="4">
    <source>
        <dbReference type="ARBA" id="ARBA00023125"/>
    </source>
</evidence>
<keyword evidence="2" id="KW-0067">ATP-binding</keyword>
<evidence type="ECO:0000259" key="9">
    <source>
        <dbReference type="PROSITE" id="PS50113"/>
    </source>
</evidence>
<feature type="coiled-coil region" evidence="6">
    <location>
        <begin position="226"/>
        <end position="260"/>
    </location>
</feature>
<reference evidence="10 11" key="1">
    <citation type="submission" date="2019-04" db="EMBL/GenBank/DDBJ databases">
        <title>Lewinella litorea sp. nov., isolated from a marine sand.</title>
        <authorList>
            <person name="Yoon J.-H."/>
        </authorList>
    </citation>
    <scope>NUCLEOTIDE SEQUENCE [LARGE SCALE GENOMIC DNA]</scope>
    <source>
        <strain evidence="10 11">HSMS-39</strain>
    </source>
</reference>
<dbReference type="GO" id="GO:0003677">
    <property type="term" value="F:DNA binding"/>
    <property type="evidence" value="ECO:0007669"/>
    <property type="project" value="UniProtKB-KW"/>
</dbReference>
<dbReference type="InterPro" id="IPR003593">
    <property type="entry name" value="AAA+_ATPase"/>
</dbReference>
<dbReference type="Proteomes" id="UP000308528">
    <property type="component" value="Unassembled WGS sequence"/>
</dbReference>
<gene>
    <name evidence="10" type="ORF">E4021_00955</name>
</gene>
<dbReference type="Pfam" id="PF13426">
    <property type="entry name" value="PAS_9"/>
    <property type="match status" value="1"/>
</dbReference>
<keyword evidence="5" id="KW-0804">Transcription</keyword>
<dbReference type="InterPro" id="IPR009057">
    <property type="entry name" value="Homeodomain-like_sf"/>
</dbReference>
<dbReference type="NCBIfam" id="TIGR00229">
    <property type="entry name" value="sensory_box"/>
    <property type="match status" value="1"/>
</dbReference>
<feature type="domain" description="PAC" evidence="9">
    <location>
        <begin position="185"/>
        <end position="235"/>
    </location>
</feature>
<sequence length="583" mass="66097">MISDWLEALPFPALVIGSDHRVLFANGPMNSLFDELGPRNEYFDPQYFLDRADERQPTQKVNNYLQGGEYVAKNIQIGYPPRNFFLRATRVISEGEKEYFCCVLTPQKFLDDVDYSELLDTVTSLVMQLDINGSISYLNERVFEKLGYDLSQPELAVRHIRDIDRNYDEAAWSERRQELREGRGINYFTQFVRRDGSLMPVEVSVIPDRFSISGRFTLTAQDITEQKAVEDRLREALLQVKELSREYQRENRQLKQTIRQQGHAKEIVSVDPSYQKVLRKIEQVASTQTTVLITGETGTGKELVAGRIHALSYRADKPLITVDCSALPPELIESELFGYRKGAFTGANDHKIGRFQAADGGTIFLDEIGEMPLGLQTRLLRVLQERTFTPLGGTRPIQVDVRVIAATNRDLRAEIEKGTFRQDLFFRLSVFPIHNPPLRERPADIGPLLWHFIQKFNARLNRRVTKVEPAVMDLLNGYRFPGNIRELENLTERALIVSSGDTLRVADIRLDVGAGEATATSHHPALSLPKADDLLTLEEHQRQYISYVLELTGGKVSGKGGAASILGMNAQTLFGRMRKLGLR</sequence>
<dbReference type="PROSITE" id="PS00676">
    <property type="entry name" value="SIGMA54_INTERACT_2"/>
    <property type="match status" value="1"/>
</dbReference>
<keyword evidence="4" id="KW-0238">DNA-binding</keyword>
<dbReference type="OrthoDB" id="9782110at2"/>
<dbReference type="SMART" id="SM00382">
    <property type="entry name" value="AAA"/>
    <property type="match status" value="1"/>
</dbReference>
<dbReference type="AlphaFoldDB" id="A0A4S4NQ08"/>
<dbReference type="PROSITE" id="PS50113">
    <property type="entry name" value="PAC"/>
    <property type="match status" value="1"/>
</dbReference>
<dbReference type="Pfam" id="PF25601">
    <property type="entry name" value="AAA_lid_14"/>
    <property type="match status" value="1"/>
</dbReference>
<dbReference type="Gene3D" id="3.40.50.300">
    <property type="entry name" value="P-loop containing nucleotide triphosphate hydrolases"/>
    <property type="match status" value="1"/>
</dbReference>
<dbReference type="InterPro" id="IPR000700">
    <property type="entry name" value="PAS-assoc_C"/>
</dbReference>
<evidence type="ECO:0000256" key="6">
    <source>
        <dbReference type="SAM" id="Coils"/>
    </source>
</evidence>
<dbReference type="PROSITE" id="PS50045">
    <property type="entry name" value="SIGMA54_INTERACT_4"/>
    <property type="match status" value="1"/>
</dbReference>
<dbReference type="InterPro" id="IPR002078">
    <property type="entry name" value="Sigma_54_int"/>
</dbReference>
<dbReference type="EMBL" id="SRSF01000001">
    <property type="protein sequence ID" value="THH41197.1"/>
    <property type="molecule type" value="Genomic_DNA"/>
</dbReference>
<dbReference type="SUPFAM" id="SSF46689">
    <property type="entry name" value="Homeodomain-like"/>
    <property type="match status" value="1"/>
</dbReference>
<dbReference type="PANTHER" id="PTHR32071">
    <property type="entry name" value="TRANSCRIPTIONAL REGULATORY PROTEIN"/>
    <property type="match status" value="1"/>
</dbReference>
<keyword evidence="3" id="KW-0805">Transcription regulation</keyword>
<dbReference type="InterPro" id="IPR025943">
    <property type="entry name" value="Sigma_54_int_dom_ATP-bd_2"/>
</dbReference>
<comment type="caution">
    <text evidence="10">The sequence shown here is derived from an EMBL/GenBank/DDBJ whole genome shotgun (WGS) entry which is preliminary data.</text>
</comment>
<feature type="domain" description="Sigma-54 factor interaction" evidence="7">
    <location>
        <begin position="267"/>
        <end position="496"/>
    </location>
</feature>
<dbReference type="GO" id="GO:0006355">
    <property type="term" value="P:regulation of DNA-templated transcription"/>
    <property type="evidence" value="ECO:0007669"/>
    <property type="project" value="InterPro"/>
</dbReference>
<dbReference type="PROSITE" id="PS00675">
    <property type="entry name" value="SIGMA54_INTERACT_1"/>
    <property type="match status" value="1"/>
</dbReference>
<dbReference type="Gene3D" id="3.30.450.20">
    <property type="entry name" value="PAS domain"/>
    <property type="match status" value="1"/>
</dbReference>
<dbReference type="InterPro" id="IPR058031">
    <property type="entry name" value="AAA_lid_NorR"/>
</dbReference>
<evidence type="ECO:0000256" key="2">
    <source>
        <dbReference type="ARBA" id="ARBA00022840"/>
    </source>
</evidence>
<feature type="domain" description="PAS" evidence="8">
    <location>
        <begin position="111"/>
        <end position="148"/>
    </location>
</feature>
<dbReference type="InterPro" id="IPR025944">
    <property type="entry name" value="Sigma_54_int_dom_CS"/>
</dbReference>
<evidence type="ECO:0000259" key="7">
    <source>
        <dbReference type="PROSITE" id="PS50045"/>
    </source>
</evidence>